<name>A0ABN2S999_9MICO</name>
<comment type="caution">
    <text evidence="3">The sequence shown here is derived from an EMBL/GenBank/DDBJ whole genome shotgun (WGS) entry which is preliminary data.</text>
</comment>
<reference evidence="3 4" key="1">
    <citation type="journal article" date="2019" name="Int. J. Syst. Evol. Microbiol.">
        <title>The Global Catalogue of Microorganisms (GCM) 10K type strain sequencing project: providing services to taxonomists for standard genome sequencing and annotation.</title>
        <authorList>
            <consortium name="The Broad Institute Genomics Platform"/>
            <consortium name="The Broad Institute Genome Sequencing Center for Infectious Disease"/>
            <person name="Wu L."/>
            <person name="Ma J."/>
        </authorList>
    </citation>
    <scope>NUCLEOTIDE SEQUENCE [LARGE SCALE GENOMIC DNA]</scope>
    <source>
        <strain evidence="3 4">JCM 15628</strain>
    </source>
</reference>
<evidence type="ECO:0000256" key="1">
    <source>
        <dbReference type="ARBA" id="ARBA00023002"/>
    </source>
</evidence>
<evidence type="ECO:0000259" key="2">
    <source>
        <dbReference type="Pfam" id="PF00296"/>
    </source>
</evidence>
<dbReference type="Gene3D" id="3.20.20.30">
    <property type="entry name" value="Luciferase-like domain"/>
    <property type="match status" value="1"/>
</dbReference>
<dbReference type="Pfam" id="PF00296">
    <property type="entry name" value="Bac_luciferase"/>
    <property type="match status" value="1"/>
</dbReference>
<dbReference type="SUPFAM" id="SSF51679">
    <property type="entry name" value="Bacterial luciferase-like"/>
    <property type="match status" value="1"/>
</dbReference>
<protein>
    <submittedName>
        <fullName evidence="3">LLM class flavin-dependent oxidoreductase</fullName>
    </submittedName>
</protein>
<proteinExistence type="predicted"/>
<sequence length="329" mass="36037">MRTWGAPSGTQAHTLEAASTEAASQFVVTRTGYGRAMRFGLTILPEHTWTAAEPRWREAEQLGFDHAWTFDHVTWGGLPDSPWFAAVPTLAAAAAVTERIGLGTFVSSPNNHHPVQLMREVLTLHDISAGRFLLGLGTGGDLDARIMGEDLPLRDRVARFHEFTRLLDRLLSEDHVTEEGRFYAARDVRTLPGPVRAADGRNQVPLVVAANGPKSIGLAVERGDGWMTYGGAADTDDDWWALIGRLSRRVDNALAEAGRDSSTLARYLNLDSAPTFSLTSAAVFEEAVGRAAELGFTDVITHWPRPDEPYRGTRDVLDEVAADVMPRLR</sequence>
<keyword evidence="4" id="KW-1185">Reference proteome</keyword>
<dbReference type="InterPro" id="IPR036661">
    <property type="entry name" value="Luciferase-like_sf"/>
</dbReference>
<organism evidence="3 4">
    <name type="scientific">Terrabacter lapilli</name>
    <dbReference type="NCBI Taxonomy" id="436231"/>
    <lineage>
        <taxon>Bacteria</taxon>
        <taxon>Bacillati</taxon>
        <taxon>Actinomycetota</taxon>
        <taxon>Actinomycetes</taxon>
        <taxon>Micrococcales</taxon>
        <taxon>Intrasporangiaceae</taxon>
        <taxon>Terrabacter</taxon>
    </lineage>
</organism>
<dbReference type="PANTHER" id="PTHR43244:SF1">
    <property type="entry name" value="5,10-METHYLENETETRAHYDROMETHANOPTERIN REDUCTASE"/>
    <property type="match status" value="1"/>
</dbReference>
<dbReference type="Proteomes" id="UP001500013">
    <property type="component" value="Unassembled WGS sequence"/>
</dbReference>
<dbReference type="EMBL" id="BAAAPU010000007">
    <property type="protein sequence ID" value="GAA1982641.1"/>
    <property type="molecule type" value="Genomic_DNA"/>
</dbReference>
<keyword evidence="1" id="KW-0560">Oxidoreductase</keyword>
<dbReference type="PANTHER" id="PTHR43244">
    <property type="match status" value="1"/>
</dbReference>
<accession>A0ABN2S999</accession>
<evidence type="ECO:0000313" key="4">
    <source>
        <dbReference type="Proteomes" id="UP001500013"/>
    </source>
</evidence>
<gene>
    <name evidence="3" type="ORF">GCM10009817_24940</name>
</gene>
<dbReference type="InterPro" id="IPR011251">
    <property type="entry name" value="Luciferase-like_dom"/>
</dbReference>
<feature type="domain" description="Luciferase-like" evidence="2">
    <location>
        <begin position="37"/>
        <end position="268"/>
    </location>
</feature>
<dbReference type="InterPro" id="IPR050564">
    <property type="entry name" value="F420-G6PD/mer"/>
</dbReference>
<evidence type="ECO:0000313" key="3">
    <source>
        <dbReference type="EMBL" id="GAA1982641.1"/>
    </source>
</evidence>